<dbReference type="Gene3D" id="1.20.120.450">
    <property type="entry name" value="dinb family like domain"/>
    <property type="match status" value="1"/>
</dbReference>
<name>A0ABY7JVE5_9ACTN</name>
<dbReference type="Pfam" id="PF04978">
    <property type="entry name" value="MST"/>
    <property type="match status" value="1"/>
</dbReference>
<sequence>MATTAQLLIDGFTRISDSVHRAVDGLDAEQLAFRVDREANSIGWLVWHLSRVQDDHVAEVAGTEQVWLGQGWSDRFGLPFDVHTVGYGQSSEEVGQVRVESADLLTGYFDAAHRQTIDYVRQLSDSDLDRFVDTAWDPPVTLAVRLVSVISDDLQHVGQAAFVRGIVTRR</sequence>
<dbReference type="InterPro" id="IPR034660">
    <property type="entry name" value="DinB/YfiT-like"/>
</dbReference>
<dbReference type="NCBIfam" id="NF047843">
    <property type="entry name" value="MST_Rv0443"/>
    <property type="match status" value="1"/>
</dbReference>
<accession>A0ABY7JVE5</accession>
<proteinExistence type="predicted"/>
<evidence type="ECO:0000313" key="2">
    <source>
        <dbReference type="Proteomes" id="UP001164693"/>
    </source>
</evidence>
<organism evidence="1 2">
    <name type="scientific">Jatrophihabitans cynanchi</name>
    <dbReference type="NCBI Taxonomy" id="2944128"/>
    <lineage>
        <taxon>Bacteria</taxon>
        <taxon>Bacillati</taxon>
        <taxon>Actinomycetota</taxon>
        <taxon>Actinomycetes</taxon>
        <taxon>Jatrophihabitantales</taxon>
        <taxon>Jatrophihabitantaceae</taxon>
        <taxon>Jatrophihabitans</taxon>
    </lineage>
</organism>
<protein>
    <submittedName>
        <fullName evidence="1">DinB family protein</fullName>
    </submittedName>
</protein>
<keyword evidence="2" id="KW-1185">Reference proteome</keyword>
<dbReference type="Proteomes" id="UP001164693">
    <property type="component" value="Chromosome"/>
</dbReference>
<evidence type="ECO:0000313" key="1">
    <source>
        <dbReference type="EMBL" id="WAX56529.1"/>
    </source>
</evidence>
<dbReference type="InterPro" id="IPR007061">
    <property type="entry name" value="MST-like"/>
</dbReference>
<gene>
    <name evidence="1" type="ORF">M6B22_18630</name>
</gene>
<dbReference type="SUPFAM" id="SSF109854">
    <property type="entry name" value="DinB/YfiT-like putative metalloenzymes"/>
    <property type="match status" value="1"/>
</dbReference>
<dbReference type="RefSeq" id="WP_269443063.1">
    <property type="nucleotide sequence ID" value="NZ_CP097463.1"/>
</dbReference>
<dbReference type="EMBL" id="CP097463">
    <property type="protein sequence ID" value="WAX56529.1"/>
    <property type="molecule type" value="Genomic_DNA"/>
</dbReference>
<reference evidence="1" key="1">
    <citation type="submission" date="2022-05" db="EMBL/GenBank/DDBJ databases">
        <title>Jatrophihabitans sp. SB3-54 whole genome sequence.</title>
        <authorList>
            <person name="Suh M.K."/>
            <person name="Eom M.K."/>
            <person name="Kim J.S."/>
            <person name="Kim H.S."/>
            <person name="Do H.E."/>
            <person name="Shin Y.K."/>
            <person name="Lee J.-S."/>
        </authorList>
    </citation>
    <scope>NUCLEOTIDE SEQUENCE</scope>
    <source>
        <strain evidence="1">SB3-54</strain>
    </source>
</reference>